<keyword evidence="9" id="KW-0067">ATP-binding</keyword>
<evidence type="ECO:0000256" key="4">
    <source>
        <dbReference type="ARBA" id="ARBA00022475"/>
    </source>
</evidence>
<comment type="catalytic activity">
    <reaction evidence="1">
        <text>ATP + protein L-histidine = ADP + protein N-phospho-L-histidine.</text>
        <dbReference type="EC" id="2.7.13.3"/>
    </reaction>
</comment>
<dbReference type="GO" id="GO:0016301">
    <property type="term" value="F:kinase activity"/>
    <property type="evidence" value="ECO:0007669"/>
    <property type="project" value="UniProtKB-KW"/>
</dbReference>
<evidence type="ECO:0000256" key="10">
    <source>
        <dbReference type="ARBA" id="ARBA00023012"/>
    </source>
</evidence>
<keyword evidence="10" id="KW-0902">Two-component regulatory system</keyword>
<evidence type="ECO:0000256" key="8">
    <source>
        <dbReference type="ARBA" id="ARBA00022777"/>
    </source>
</evidence>
<organism evidence="15 16">
    <name type="scientific">Paenibacillus gyeongsangnamensis</name>
    <dbReference type="NCBI Taxonomy" id="3388067"/>
    <lineage>
        <taxon>Bacteria</taxon>
        <taxon>Bacillati</taxon>
        <taxon>Bacillota</taxon>
        <taxon>Bacilli</taxon>
        <taxon>Bacillales</taxon>
        <taxon>Paenibacillaceae</taxon>
        <taxon>Paenibacillus</taxon>
    </lineage>
</organism>
<dbReference type="EC" id="2.7.13.3" evidence="3"/>
<evidence type="ECO:0000256" key="11">
    <source>
        <dbReference type="ARBA" id="ARBA00023136"/>
    </source>
</evidence>
<dbReference type="SUPFAM" id="SSF158472">
    <property type="entry name" value="HAMP domain-like"/>
    <property type="match status" value="1"/>
</dbReference>
<evidence type="ECO:0000256" key="9">
    <source>
        <dbReference type="ARBA" id="ARBA00022840"/>
    </source>
</evidence>
<evidence type="ECO:0000313" key="16">
    <source>
        <dbReference type="Proteomes" id="UP001527882"/>
    </source>
</evidence>
<proteinExistence type="predicted"/>
<evidence type="ECO:0000256" key="12">
    <source>
        <dbReference type="SAM" id="Phobius"/>
    </source>
</evidence>
<dbReference type="SMART" id="SM00387">
    <property type="entry name" value="HATPase_c"/>
    <property type="match status" value="1"/>
</dbReference>
<comment type="caution">
    <text evidence="15">The sequence shown here is derived from an EMBL/GenBank/DDBJ whole genome shotgun (WGS) entry which is preliminary data.</text>
</comment>
<dbReference type="InterPro" id="IPR003594">
    <property type="entry name" value="HATPase_dom"/>
</dbReference>
<gene>
    <name evidence="15" type="ORF">O9H85_14670</name>
</gene>
<dbReference type="InterPro" id="IPR050736">
    <property type="entry name" value="Sensor_HK_Regulatory"/>
</dbReference>
<dbReference type="SUPFAM" id="SSF55874">
    <property type="entry name" value="ATPase domain of HSP90 chaperone/DNA topoisomerase II/histidine kinase"/>
    <property type="match status" value="1"/>
</dbReference>
<accession>A0ABT4Q9Z3</accession>
<evidence type="ECO:0000259" key="14">
    <source>
        <dbReference type="PROSITE" id="PS50885"/>
    </source>
</evidence>
<evidence type="ECO:0000313" key="15">
    <source>
        <dbReference type="EMBL" id="MCZ8513658.1"/>
    </source>
</evidence>
<dbReference type="SMART" id="SM00388">
    <property type="entry name" value="HisKA"/>
    <property type="match status" value="1"/>
</dbReference>
<dbReference type="Pfam" id="PF00672">
    <property type="entry name" value="HAMP"/>
    <property type="match status" value="1"/>
</dbReference>
<dbReference type="PANTHER" id="PTHR43711">
    <property type="entry name" value="TWO-COMPONENT HISTIDINE KINASE"/>
    <property type="match status" value="1"/>
</dbReference>
<keyword evidence="12" id="KW-1133">Transmembrane helix</keyword>
<keyword evidence="6" id="KW-0808">Transferase</keyword>
<comment type="subcellular location">
    <subcellularLocation>
        <location evidence="2">Cell membrane</location>
        <topology evidence="2">Multi-pass membrane protein</topology>
    </subcellularLocation>
</comment>
<dbReference type="Gene3D" id="3.30.565.10">
    <property type="entry name" value="Histidine kinase-like ATPase, C-terminal domain"/>
    <property type="match status" value="1"/>
</dbReference>
<keyword evidence="11 12" id="KW-0472">Membrane</keyword>
<dbReference type="Pfam" id="PF00512">
    <property type="entry name" value="HisKA"/>
    <property type="match status" value="1"/>
</dbReference>
<dbReference type="InterPro" id="IPR005467">
    <property type="entry name" value="His_kinase_dom"/>
</dbReference>
<keyword evidence="12" id="KW-0812">Transmembrane</keyword>
<dbReference type="EMBL" id="JAQAGZ010000009">
    <property type="protein sequence ID" value="MCZ8513658.1"/>
    <property type="molecule type" value="Genomic_DNA"/>
</dbReference>
<keyword evidence="4" id="KW-1003">Cell membrane</keyword>
<dbReference type="PANTHER" id="PTHR43711:SF1">
    <property type="entry name" value="HISTIDINE KINASE 1"/>
    <property type="match status" value="1"/>
</dbReference>
<keyword evidence="8 15" id="KW-0418">Kinase</keyword>
<evidence type="ECO:0000256" key="1">
    <source>
        <dbReference type="ARBA" id="ARBA00000085"/>
    </source>
</evidence>
<dbReference type="SUPFAM" id="SSF47384">
    <property type="entry name" value="Homodimeric domain of signal transducing histidine kinase"/>
    <property type="match status" value="1"/>
</dbReference>
<keyword evidence="16" id="KW-1185">Reference proteome</keyword>
<sequence length="494" mass="56301">MPGARRRFRYRFTFFQRQFLSHLIVSLLILSLLSAGFIYFMEKQFYKQKTEELSSIARAIVRLVAKEEEDPAVSLQTYRGLLSERKVSFILLDKYGELVYRDPRMPKALSGRPFLDRLRGRVLGTKEITSFTIVRNTDQPLVIYYKSIKPKSQKGDLQLFVISPLQGIQATLVTLDQALIYIIAFVFLLAVAVSWLISRNMSRSIRSLRLTTRQLASGIYSARSPVNRSDELGELARDFNSMADQLEQSAEKLKQFETRRRHFITDVTHELRTPLTSIRGIIEGLKNGFVHKPEEQLKYYGIIEKETFRLIRLINELLDMEKIESGLITLHKKTSPLIELFEFVSETLDVLIEEKRLHLVIECQPELRVYGDYDRLTQIVINLVKNSIQFTDYGTIRLTGIETEDATMITVADTGRGMSTEELALIWERFYKADPSRSKTNSETGLGLSIVKQLVEAHDGSIEVNSTAGLGSTFTVTLPKRAPSVEPEGGNAAT</sequence>
<reference evidence="15 16" key="1">
    <citation type="submission" date="2022-12" db="EMBL/GenBank/DDBJ databases">
        <title>Draft genome sequence of Paenibacillus sp. dW9.</title>
        <authorList>
            <person name="Choi E.-W."/>
            <person name="Kim D.-U."/>
        </authorList>
    </citation>
    <scope>NUCLEOTIDE SEQUENCE [LARGE SCALE GENOMIC DNA]</scope>
    <source>
        <strain evidence="16">dW9</strain>
    </source>
</reference>
<feature type="transmembrane region" description="Helical" evidence="12">
    <location>
        <begin position="20"/>
        <end position="41"/>
    </location>
</feature>
<name>A0ABT4Q9Z3_9BACL</name>
<dbReference type="InterPro" id="IPR036890">
    <property type="entry name" value="HATPase_C_sf"/>
</dbReference>
<dbReference type="InterPro" id="IPR036097">
    <property type="entry name" value="HisK_dim/P_sf"/>
</dbReference>
<dbReference type="PROSITE" id="PS50109">
    <property type="entry name" value="HIS_KIN"/>
    <property type="match status" value="1"/>
</dbReference>
<evidence type="ECO:0000256" key="5">
    <source>
        <dbReference type="ARBA" id="ARBA00022553"/>
    </source>
</evidence>
<feature type="transmembrane region" description="Helical" evidence="12">
    <location>
        <begin position="178"/>
        <end position="197"/>
    </location>
</feature>
<dbReference type="Pfam" id="PF02518">
    <property type="entry name" value="HATPase_c"/>
    <property type="match status" value="1"/>
</dbReference>
<evidence type="ECO:0000256" key="6">
    <source>
        <dbReference type="ARBA" id="ARBA00022679"/>
    </source>
</evidence>
<dbReference type="InterPro" id="IPR003661">
    <property type="entry name" value="HisK_dim/P_dom"/>
</dbReference>
<dbReference type="PRINTS" id="PR00344">
    <property type="entry name" value="BCTRLSENSOR"/>
</dbReference>
<dbReference type="Gene3D" id="1.10.287.130">
    <property type="match status" value="1"/>
</dbReference>
<dbReference type="Proteomes" id="UP001527882">
    <property type="component" value="Unassembled WGS sequence"/>
</dbReference>
<dbReference type="InterPro" id="IPR003660">
    <property type="entry name" value="HAMP_dom"/>
</dbReference>
<feature type="domain" description="Histidine kinase" evidence="13">
    <location>
        <begin position="266"/>
        <end position="482"/>
    </location>
</feature>
<dbReference type="InterPro" id="IPR004358">
    <property type="entry name" value="Sig_transdc_His_kin-like_C"/>
</dbReference>
<dbReference type="PROSITE" id="PS50885">
    <property type="entry name" value="HAMP"/>
    <property type="match status" value="1"/>
</dbReference>
<dbReference type="SMART" id="SM00304">
    <property type="entry name" value="HAMP"/>
    <property type="match status" value="1"/>
</dbReference>
<evidence type="ECO:0000259" key="13">
    <source>
        <dbReference type="PROSITE" id="PS50109"/>
    </source>
</evidence>
<protein>
    <recommendedName>
        <fullName evidence="3">histidine kinase</fullName>
        <ecNumber evidence="3">2.7.13.3</ecNumber>
    </recommendedName>
</protein>
<dbReference type="RefSeq" id="WP_269882184.1">
    <property type="nucleotide sequence ID" value="NZ_JAQAGZ010000009.1"/>
</dbReference>
<dbReference type="Gene3D" id="6.10.340.10">
    <property type="match status" value="1"/>
</dbReference>
<dbReference type="CDD" id="cd06225">
    <property type="entry name" value="HAMP"/>
    <property type="match status" value="1"/>
</dbReference>
<evidence type="ECO:0000256" key="7">
    <source>
        <dbReference type="ARBA" id="ARBA00022741"/>
    </source>
</evidence>
<feature type="domain" description="HAMP" evidence="14">
    <location>
        <begin position="199"/>
        <end position="251"/>
    </location>
</feature>
<evidence type="ECO:0000256" key="3">
    <source>
        <dbReference type="ARBA" id="ARBA00012438"/>
    </source>
</evidence>
<keyword evidence="5" id="KW-0597">Phosphoprotein</keyword>
<keyword evidence="7" id="KW-0547">Nucleotide-binding</keyword>
<dbReference type="CDD" id="cd00082">
    <property type="entry name" value="HisKA"/>
    <property type="match status" value="1"/>
</dbReference>
<evidence type="ECO:0000256" key="2">
    <source>
        <dbReference type="ARBA" id="ARBA00004651"/>
    </source>
</evidence>